<dbReference type="GO" id="GO:0004177">
    <property type="term" value="F:aminopeptidase activity"/>
    <property type="evidence" value="ECO:0007669"/>
    <property type="project" value="UniProtKB-KW"/>
</dbReference>
<dbReference type="GO" id="GO:0006508">
    <property type="term" value="P:proteolysis"/>
    <property type="evidence" value="ECO:0007669"/>
    <property type="project" value="InterPro"/>
</dbReference>
<proteinExistence type="predicted"/>
<dbReference type="InterPro" id="IPR045175">
    <property type="entry name" value="M28_fam"/>
</dbReference>
<feature type="domain" description="Peptidase M28" evidence="1">
    <location>
        <begin position="63"/>
        <end position="258"/>
    </location>
</feature>
<keyword evidence="3" id="KW-1185">Reference proteome</keyword>
<dbReference type="SUPFAM" id="SSF53187">
    <property type="entry name" value="Zn-dependent exopeptidases"/>
    <property type="match status" value="1"/>
</dbReference>
<gene>
    <name evidence="2" type="ORF">SAE01_02340</name>
</gene>
<evidence type="ECO:0000259" key="1">
    <source>
        <dbReference type="Pfam" id="PF04389"/>
    </source>
</evidence>
<dbReference type="Pfam" id="PF04389">
    <property type="entry name" value="Peptidase_M28"/>
    <property type="match status" value="1"/>
</dbReference>
<dbReference type="PANTHER" id="PTHR12147">
    <property type="entry name" value="METALLOPEPTIDASE M28 FAMILY MEMBER"/>
    <property type="match status" value="1"/>
</dbReference>
<reference evidence="2 3" key="1">
    <citation type="submission" date="2019-07" db="EMBL/GenBank/DDBJ databases">
        <title>Whole genome shotgun sequence of Segetibacter aerophilus NBRC 106135.</title>
        <authorList>
            <person name="Hosoyama A."/>
            <person name="Uohara A."/>
            <person name="Ohji S."/>
            <person name="Ichikawa N."/>
        </authorList>
    </citation>
    <scope>NUCLEOTIDE SEQUENCE [LARGE SCALE GENOMIC DNA]</scope>
    <source>
        <strain evidence="2 3">NBRC 106135</strain>
    </source>
</reference>
<dbReference type="PANTHER" id="PTHR12147:SF26">
    <property type="entry name" value="PEPTIDASE M28 DOMAIN-CONTAINING PROTEIN"/>
    <property type="match status" value="1"/>
</dbReference>
<dbReference type="InterPro" id="IPR007484">
    <property type="entry name" value="Peptidase_M28"/>
</dbReference>
<accession>A0A512B715</accession>
<name>A0A512B715_9BACT</name>
<organism evidence="2 3">
    <name type="scientific">Segetibacter aerophilus</name>
    <dbReference type="NCBI Taxonomy" id="670293"/>
    <lineage>
        <taxon>Bacteria</taxon>
        <taxon>Pseudomonadati</taxon>
        <taxon>Bacteroidota</taxon>
        <taxon>Chitinophagia</taxon>
        <taxon>Chitinophagales</taxon>
        <taxon>Chitinophagaceae</taxon>
        <taxon>Segetibacter</taxon>
    </lineage>
</organism>
<keyword evidence="2" id="KW-0031">Aminopeptidase</keyword>
<keyword evidence="2" id="KW-0645">Protease</keyword>
<comment type="caution">
    <text evidence="2">The sequence shown here is derived from an EMBL/GenBank/DDBJ whole genome shotgun (WGS) entry which is preliminary data.</text>
</comment>
<dbReference type="Proteomes" id="UP000321513">
    <property type="component" value="Unassembled WGS sequence"/>
</dbReference>
<dbReference type="Gene3D" id="3.40.630.10">
    <property type="entry name" value="Zn peptidases"/>
    <property type="match status" value="1"/>
</dbReference>
<sequence length="266" mass="29402">MKDVEYLSSDSLKGRKTGTPENRIAASFVAARFKKLGLKAYTPNYLQPFSFKNRNGEEIQGVNVVGYIPGKKKDVLVISAHFDHVGVINGEIFNGADDNASGTAGLLSLAAYFAKNKPNNTLVFAAFDAEEMGLQGSKAFVASPPVSLENIKADINMDMISHNEKGELYVSGTFQTPGFKEYLPTSFGTLKLIAGHDDPKQGVNDWTNQSDQGSFNKKGIPFLYFGVEDHKDYHRATDEYKTINKPFFIDAVEVIRQVVKKMDEKI</sequence>
<protein>
    <submittedName>
        <fullName evidence="2">Aminopeptidase</fullName>
    </submittedName>
</protein>
<dbReference type="GO" id="GO:0008235">
    <property type="term" value="F:metalloexopeptidase activity"/>
    <property type="evidence" value="ECO:0007669"/>
    <property type="project" value="InterPro"/>
</dbReference>
<evidence type="ECO:0000313" key="3">
    <source>
        <dbReference type="Proteomes" id="UP000321513"/>
    </source>
</evidence>
<keyword evidence="2" id="KW-0378">Hydrolase</keyword>
<dbReference type="EMBL" id="BJYT01000001">
    <property type="protein sequence ID" value="GEO07738.1"/>
    <property type="molecule type" value="Genomic_DNA"/>
</dbReference>
<dbReference type="AlphaFoldDB" id="A0A512B715"/>
<evidence type="ECO:0000313" key="2">
    <source>
        <dbReference type="EMBL" id="GEO07738.1"/>
    </source>
</evidence>